<dbReference type="Gene3D" id="3.10.450.50">
    <property type="match status" value="1"/>
</dbReference>
<evidence type="ECO:0000256" key="5">
    <source>
        <dbReference type="ARBA" id="ARBA00022984"/>
    </source>
</evidence>
<dbReference type="EMBL" id="VFJB01000001">
    <property type="protein sequence ID" value="KAA0259557.1"/>
    <property type="molecule type" value="Genomic_DNA"/>
</dbReference>
<dbReference type="InterPro" id="IPR056203">
    <property type="entry name" value="Cds6_C"/>
</dbReference>
<dbReference type="AlphaFoldDB" id="A0A5A8F676"/>
<sequence length="413" mass="49020">MIKRFIVLFLILLYCINGYTQFLGNVFTEGVKDDYIFIVDKSEKKLKVVKIVNDEINIVREYSDILLGEIEGDKQKEGDKKTPEGVYKIKSFIPPSKLSRIYGDGAYPLNYPNPVDKILGKTGYGIWIHGLDEGDNKTFTQGCVALHNGDLKNLGTFNPIERDVIITKQIEYLDATDYISQKSYWINYFESYLTSWQNNNFQEFSSYYHILFRNDLGQNLKRYLLIKEKLMNIYPYRKIYHDELKILKEDNKEIYINFRQLYCAPNLLNEGYKQLFLYNDTGKYQIIYESYQAASNYKMLRRFIESFVDNWKNAWESKDIDKYISFYSKSFTAKGYNRDGWKEYKKDIFKRHGKISVEISDLNFKIVNPLLIEVVFKQRYKADSYEDYGIKRLMLKGCPGDYQIDRESWSKIR</sequence>
<evidence type="ECO:0000256" key="1">
    <source>
        <dbReference type="ARBA" id="ARBA00004752"/>
    </source>
</evidence>
<keyword evidence="4 7" id="KW-0133">Cell shape</keyword>
<comment type="pathway">
    <text evidence="1 7">Cell wall biogenesis; peptidoglycan biosynthesis.</text>
</comment>
<keyword evidence="5 7" id="KW-0573">Peptidoglycan synthesis</keyword>
<dbReference type="Pfam" id="PF24125">
    <property type="entry name" value="Cds6_C"/>
    <property type="match status" value="2"/>
</dbReference>
<evidence type="ECO:0000313" key="9">
    <source>
        <dbReference type="EMBL" id="KAA0259557.1"/>
    </source>
</evidence>
<comment type="similarity">
    <text evidence="2">Belongs to the YkuD family.</text>
</comment>
<dbReference type="SUPFAM" id="SSF141523">
    <property type="entry name" value="L,D-transpeptidase catalytic domain-like"/>
    <property type="match status" value="1"/>
</dbReference>
<comment type="caution">
    <text evidence="9">The sequence shown here is derived from an EMBL/GenBank/DDBJ whole genome shotgun (WGS) entry which is preliminary data.</text>
</comment>
<feature type="domain" description="L,D-TPase catalytic" evidence="8">
    <location>
        <begin position="35"/>
        <end position="167"/>
    </location>
</feature>
<dbReference type="PANTHER" id="PTHR36699">
    <property type="entry name" value="LD-TRANSPEPTIDASE"/>
    <property type="match status" value="1"/>
</dbReference>
<dbReference type="GO" id="GO:0016740">
    <property type="term" value="F:transferase activity"/>
    <property type="evidence" value="ECO:0007669"/>
    <property type="project" value="UniProtKB-KW"/>
</dbReference>
<evidence type="ECO:0000256" key="6">
    <source>
        <dbReference type="ARBA" id="ARBA00023316"/>
    </source>
</evidence>
<dbReference type="InterPro" id="IPR038063">
    <property type="entry name" value="Transpep_catalytic_dom"/>
</dbReference>
<feature type="active site" description="Proton donor/acceptor" evidence="7">
    <location>
        <position position="129"/>
    </location>
</feature>
<evidence type="ECO:0000256" key="7">
    <source>
        <dbReference type="PROSITE-ProRule" id="PRU01373"/>
    </source>
</evidence>
<feature type="active site" description="Nucleophile" evidence="7">
    <location>
        <position position="143"/>
    </location>
</feature>
<dbReference type="PROSITE" id="PS52029">
    <property type="entry name" value="LD_TPASE"/>
    <property type="match status" value="1"/>
</dbReference>
<dbReference type="RefSeq" id="WP_149265377.1">
    <property type="nucleotide sequence ID" value="NZ_VFJB01000001.1"/>
</dbReference>
<gene>
    <name evidence="9" type="ORF">FHQ18_01375</name>
</gene>
<keyword evidence="10" id="KW-1185">Reference proteome</keyword>
<dbReference type="Pfam" id="PF03734">
    <property type="entry name" value="YkuD"/>
    <property type="match status" value="1"/>
</dbReference>
<reference evidence="9 10" key="1">
    <citation type="submission" date="2019-06" db="EMBL/GenBank/DDBJ databases">
        <title>Genomic insights into carbon and energy metabolism of Deferribacter autotrophicus revealed new metabolic traits in the phylum Deferribacteres.</title>
        <authorList>
            <person name="Slobodkin A.I."/>
            <person name="Slobodkina G.B."/>
            <person name="Allioux M."/>
            <person name="Alain K."/>
            <person name="Jebbar M."/>
            <person name="Shadrin V."/>
            <person name="Kublanov I.V."/>
            <person name="Toshchakov S.V."/>
            <person name="Bonch-Osmolovskaya E.A."/>
        </authorList>
    </citation>
    <scope>NUCLEOTIDE SEQUENCE [LARGE SCALE GENOMIC DNA]</scope>
    <source>
        <strain evidence="9 10">SL50</strain>
    </source>
</reference>
<evidence type="ECO:0000313" key="10">
    <source>
        <dbReference type="Proteomes" id="UP000322876"/>
    </source>
</evidence>
<accession>A0A5A8F676</accession>
<dbReference type="Gene3D" id="2.40.440.10">
    <property type="entry name" value="L,D-transpeptidase catalytic domain-like"/>
    <property type="match status" value="1"/>
</dbReference>
<organism evidence="9 10">
    <name type="scientific">Deferribacter autotrophicus</name>
    <dbReference type="NCBI Taxonomy" id="500465"/>
    <lineage>
        <taxon>Bacteria</taxon>
        <taxon>Pseudomonadati</taxon>
        <taxon>Deferribacterota</taxon>
        <taxon>Deferribacteres</taxon>
        <taxon>Deferribacterales</taxon>
        <taxon>Deferribacteraceae</taxon>
        <taxon>Deferribacter</taxon>
    </lineage>
</organism>
<dbReference type="SUPFAM" id="SSF54427">
    <property type="entry name" value="NTF2-like"/>
    <property type="match status" value="1"/>
</dbReference>
<dbReference type="GO" id="GO:0004180">
    <property type="term" value="F:carboxypeptidase activity"/>
    <property type="evidence" value="ECO:0007669"/>
    <property type="project" value="UniProtKB-ARBA"/>
</dbReference>
<protein>
    <recommendedName>
        <fullName evidence="8">L,D-TPase catalytic domain-containing protein</fullName>
    </recommendedName>
</protein>
<dbReference type="Proteomes" id="UP000322876">
    <property type="component" value="Unassembled WGS sequence"/>
</dbReference>
<keyword evidence="3" id="KW-0808">Transferase</keyword>
<dbReference type="PANTHER" id="PTHR36699:SF1">
    <property type="entry name" value="L,D-TRANSPEPTIDASE YAFK-RELATED"/>
    <property type="match status" value="1"/>
</dbReference>
<evidence type="ECO:0000256" key="2">
    <source>
        <dbReference type="ARBA" id="ARBA00005992"/>
    </source>
</evidence>
<name>A0A5A8F676_9BACT</name>
<dbReference type="GO" id="GO:0071555">
    <property type="term" value="P:cell wall organization"/>
    <property type="evidence" value="ECO:0007669"/>
    <property type="project" value="UniProtKB-UniRule"/>
</dbReference>
<dbReference type="InterPro" id="IPR005490">
    <property type="entry name" value="LD_TPept_cat_dom"/>
</dbReference>
<evidence type="ECO:0000259" key="8">
    <source>
        <dbReference type="PROSITE" id="PS52029"/>
    </source>
</evidence>
<dbReference type="UniPathway" id="UPA00219"/>
<dbReference type="GO" id="GO:0008360">
    <property type="term" value="P:regulation of cell shape"/>
    <property type="evidence" value="ECO:0007669"/>
    <property type="project" value="UniProtKB-UniRule"/>
</dbReference>
<keyword evidence="6 7" id="KW-0961">Cell wall biogenesis/degradation</keyword>
<dbReference type="GO" id="GO:0009252">
    <property type="term" value="P:peptidoglycan biosynthetic process"/>
    <property type="evidence" value="ECO:0007669"/>
    <property type="project" value="UniProtKB-UniPathway"/>
</dbReference>
<proteinExistence type="inferred from homology"/>
<dbReference type="InterPro" id="IPR032710">
    <property type="entry name" value="NTF2-like_dom_sf"/>
</dbReference>
<dbReference type="OrthoDB" id="9809748at2"/>
<evidence type="ECO:0000256" key="4">
    <source>
        <dbReference type="ARBA" id="ARBA00022960"/>
    </source>
</evidence>
<dbReference type="CDD" id="cd16913">
    <property type="entry name" value="YkuD_like"/>
    <property type="match status" value="1"/>
</dbReference>
<evidence type="ECO:0000256" key="3">
    <source>
        <dbReference type="ARBA" id="ARBA00022679"/>
    </source>
</evidence>